<name>A0ABV1JU32_9PSEU</name>
<comment type="caution">
    <text evidence="1">The sequence shown here is derived from an EMBL/GenBank/DDBJ whole genome shotgun (WGS) entry which is preliminary data.</text>
</comment>
<evidence type="ECO:0000313" key="2">
    <source>
        <dbReference type="Proteomes" id="UP001464923"/>
    </source>
</evidence>
<organism evidence="1 2">
    <name type="scientific">Pseudonocardia tropica</name>
    <dbReference type="NCBI Taxonomy" id="681289"/>
    <lineage>
        <taxon>Bacteria</taxon>
        <taxon>Bacillati</taxon>
        <taxon>Actinomycetota</taxon>
        <taxon>Actinomycetes</taxon>
        <taxon>Pseudonocardiales</taxon>
        <taxon>Pseudonocardiaceae</taxon>
        <taxon>Pseudonocardia</taxon>
    </lineage>
</organism>
<protein>
    <submittedName>
        <fullName evidence="1">Uncharacterized protein</fullName>
    </submittedName>
</protein>
<sequence length="94" mass="9892">MSQALYEVTVNALLDRDRPLTAAGWDAAAARVGRDRAPLLLAELDDAGLLPPALLASAVPEAWAGARDPVDRLPRARWAELFAAAGLPVPSPGR</sequence>
<proteinExistence type="predicted"/>
<reference evidence="1 2" key="1">
    <citation type="submission" date="2024-03" db="EMBL/GenBank/DDBJ databases">
        <title>Draft genome sequence of Pseudonocardia tropica JCM 19149.</title>
        <authorList>
            <person name="Butdee W."/>
            <person name="Duangmal K."/>
        </authorList>
    </citation>
    <scope>NUCLEOTIDE SEQUENCE [LARGE SCALE GENOMIC DNA]</scope>
    <source>
        <strain evidence="1 2">JCM 19149</strain>
    </source>
</reference>
<gene>
    <name evidence="1" type="ORF">WHI96_11425</name>
</gene>
<dbReference type="Proteomes" id="UP001464923">
    <property type="component" value="Unassembled WGS sequence"/>
</dbReference>
<keyword evidence="2" id="KW-1185">Reference proteome</keyword>
<dbReference type="RefSeq" id="WP_345647521.1">
    <property type="nucleotide sequence ID" value="NZ_BAABLY010000052.1"/>
</dbReference>
<dbReference type="EMBL" id="JBEDNP010000005">
    <property type="protein sequence ID" value="MEQ3539435.1"/>
    <property type="molecule type" value="Genomic_DNA"/>
</dbReference>
<evidence type="ECO:0000313" key="1">
    <source>
        <dbReference type="EMBL" id="MEQ3539435.1"/>
    </source>
</evidence>
<accession>A0ABV1JU32</accession>